<evidence type="ECO:0000313" key="6">
    <source>
        <dbReference type="EMBL" id="PXA64481.1"/>
    </source>
</evidence>
<reference evidence="6 7" key="1">
    <citation type="submission" date="2018-05" db="EMBL/GenBank/DDBJ databases">
        <title>Genetic diversity of glacier-inhabiting Cryobacterium bacteria in China and description of Cryobacterium mengkeensis sp. nov. and Arthrobacter glacialis sp. nov.</title>
        <authorList>
            <person name="Liu Q."/>
            <person name="Xin Y.-H."/>
        </authorList>
    </citation>
    <scope>NUCLEOTIDE SEQUENCE [LARGE SCALE GENOMIC DNA]</scope>
    <source>
        <strain evidence="6 7">GP3</strain>
    </source>
</reference>
<dbReference type="NCBIfam" id="TIGR02009">
    <property type="entry name" value="PGMB-YQAB-SF"/>
    <property type="match status" value="1"/>
</dbReference>
<dbReference type="InterPro" id="IPR005194">
    <property type="entry name" value="Glyco_hydro_65_C"/>
</dbReference>
<feature type="domain" description="Glycoside hydrolase family 65 N-terminal" evidence="5">
    <location>
        <begin position="290"/>
        <end position="543"/>
    </location>
</feature>
<dbReference type="InterPro" id="IPR005196">
    <property type="entry name" value="Glyco_hydro_65_N"/>
</dbReference>
<comment type="caution">
    <text evidence="6">The sequence shown here is derived from an EMBL/GenBank/DDBJ whole genome shotgun (WGS) entry which is preliminary data.</text>
</comment>
<dbReference type="RefSeq" id="WP_110107180.1">
    <property type="nucleotide sequence ID" value="NZ_JACBZZ010000001.1"/>
</dbReference>
<dbReference type="EMBL" id="QHLZ01000011">
    <property type="protein sequence ID" value="PXA64481.1"/>
    <property type="molecule type" value="Genomic_DNA"/>
</dbReference>
<comment type="similarity">
    <text evidence="1">Belongs to the HAD-like hydrolase superfamily. CbbY/CbbZ/Gph/YieH family.</text>
</comment>
<dbReference type="Gene3D" id="3.40.50.1000">
    <property type="entry name" value="HAD superfamily/HAD-like"/>
    <property type="match status" value="1"/>
</dbReference>
<dbReference type="InterPro" id="IPR010976">
    <property type="entry name" value="B-phosphoglucomutase_hydrolase"/>
</dbReference>
<dbReference type="InterPro" id="IPR036412">
    <property type="entry name" value="HAD-like_sf"/>
</dbReference>
<gene>
    <name evidence="6" type="ORF">CVS29_15195</name>
</gene>
<dbReference type="Gene3D" id="1.50.10.10">
    <property type="match status" value="1"/>
</dbReference>
<dbReference type="GO" id="GO:0030246">
    <property type="term" value="F:carbohydrate binding"/>
    <property type="evidence" value="ECO:0007669"/>
    <property type="project" value="InterPro"/>
</dbReference>
<evidence type="ECO:0000256" key="2">
    <source>
        <dbReference type="ARBA" id="ARBA00023295"/>
    </source>
</evidence>
<dbReference type="InterPro" id="IPR005195">
    <property type="entry name" value="Glyco_hydro_65_M"/>
</dbReference>
<dbReference type="GO" id="GO:0004553">
    <property type="term" value="F:hydrolase activity, hydrolyzing O-glycosyl compounds"/>
    <property type="evidence" value="ECO:0007669"/>
    <property type="project" value="TreeGrafter"/>
</dbReference>
<evidence type="ECO:0000259" key="4">
    <source>
        <dbReference type="Pfam" id="PF03633"/>
    </source>
</evidence>
<dbReference type="InterPro" id="IPR008928">
    <property type="entry name" value="6-hairpin_glycosidase_sf"/>
</dbReference>
<dbReference type="AlphaFoldDB" id="A0A2V3DP76"/>
<dbReference type="FunFam" id="1.50.10.10:FF:000053">
    <property type="entry name" value="Putative glycosyl hydrolase"/>
    <property type="match status" value="1"/>
</dbReference>
<dbReference type="SUPFAM" id="SSF56784">
    <property type="entry name" value="HAD-like"/>
    <property type="match status" value="1"/>
</dbReference>
<feature type="domain" description="Glycoside hydrolase family 65 central catalytic" evidence="3">
    <location>
        <begin position="598"/>
        <end position="991"/>
    </location>
</feature>
<sequence length="1097" mass="119263">MHRGNLHRLPPAPEPEHGHGSAGSVCGYAAVIFDMDGVVTDTAGVHAAAWKALFDQVLPRIDDTQVPFDAEQDYRAFVDGRSREDGVRTFLASRGISLPEGSAEDTPEHLTVNGLATRKQDFFAAELSEGGVTVFPDAMKLLQDLAAGQVPVALVTSSRNSAGVLDAAGITDLFPVRVDGTDALVLSLPGTPDPAMFLEAARRLQVAPADAAVIEDAAAGVKAAVVGGFALVVGVDRTGTGEQLAAAGADVVVRDLTGLQSGLADAAADPDASWSGGAKTGTPGVWNLVYDKFDPEQESTREALCTLGNGYWATRGSVPGSTADGVHYPGTYLAGIYNRLISDVAGRKVETEHLVNAPDWSFLTARPKDGPVLRPGIAEMLSHHQDLDLRSGVLTRINCYRDAAGRKTRITSRQFHSLDDPHLAALEVTLEAENWSGEVVVESVVNGAVANRNVRADFVLAHEHLVPSGSVVPDAETVIYEAATSQSGIKIATATRTRIGADGGATHRRLIQESARAGHQITLRLARGIPVTIEKIAAVATSRDRAVSTAALDAGHSIDRAPGFGVLLVAHASKWEELWNRFGIQLQTRPRQSLALNLHVFHVLQTVAAASPDLDAGLPARGLHGEGYRGHVFWDELFVYPMLTLRRPELTRALLLYRFRRLDSARDAARAEGLAGAMFPWQSGSDGREETPAELFNPRNRTWMPDNSHRQRHVGLAVAYSVWQYYQATADLGFLTDYGAEILVEVARLFASLAVHDLGDDRFDISAVMGPDEYHDGYPDAPGQGLRNNAYTNVLAAWVLARAAETVQLLAGHDCDLFQHRLGVEPEEVAHWERISRRLRIPFHEGVISQFEGYEHLQEFDWDTYRSRYTNIGRLDLILQAEGDTTNRYKLSKQADVLMLFYLFSAEELREIFLRLGYPLPPDLIPATVRYYLARTSHGSTLSRLAHGWVLARTNRARSWSLFEQALEADLADTQGGATREGIHLGAMAGTADMVMRCYAGVETRQDALWLHPVLPTELTAVSFQLSYRGQPVSICLTHDLLSLRLAPCAADAIDVCVQDTRKTLRPGQIWDVILRPVAARTWPRSPNGHGTSSIGG</sequence>
<dbReference type="InterPro" id="IPR023198">
    <property type="entry name" value="PGP-like_dom2"/>
</dbReference>
<evidence type="ECO:0000259" key="5">
    <source>
        <dbReference type="Pfam" id="PF03636"/>
    </source>
</evidence>
<dbReference type="PANTHER" id="PTHR11051:SF8">
    <property type="entry name" value="PROTEIN-GLUCOSYLGALACTOSYLHYDROXYLYSINE GLUCOSIDASE"/>
    <property type="match status" value="1"/>
</dbReference>
<dbReference type="Gene3D" id="2.70.98.40">
    <property type="entry name" value="Glycoside hydrolase, family 65, N-terminal domain"/>
    <property type="match status" value="1"/>
</dbReference>
<dbReference type="InterPro" id="IPR037018">
    <property type="entry name" value="GH65_N"/>
</dbReference>
<dbReference type="SUPFAM" id="SSF74650">
    <property type="entry name" value="Galactose mutarotase-like"/>
    <property type="match status" value="1"/>
</dbReference>
<dbReference type="InterPro" id="IPR023214">
    <property type="entry name" value="HAD_sf"/>
</dbReference>
<dbReference type="PANTHER" id="PTHR11051">
    <property type="entry name" value="GLYCOSYL HYDROLASE-RELATED"/>
    <property type="match status" value="1"/>
</dbReference>
<keyword evidence="2" id="KW-0326">Glycosidase</keyword>
<dbReference type="Gene3D" id="1.10.150.240">
    <property type="entry name" value="Putative phosphatase, domain 2"/>
    <property type="match status" value="1"/>
</dbReference>
<dbReference type="Pfam" id="PF00702">
    <property type="entry name" value="Hydrolase"/>
    <property type="match status" value="1"/>
</dbReference>
<dbReference type="Pfam" id="PF03632">
    <property type="entry name" value="Glyco_hydro_65m"/>
    <property type="match status" value="1"/>
</dbReference>
<dbReference type="Pfam" id="PF03633">
    <property type="entry name" value="Glyco_hydro_65C"/>
    <property type="match status" value="1"/>
</dbReference>
<dbReference type="GO" id="GO:0005975">
    <property type="term" value="P:carbohydrate metabolic process"/>
    <property type="evidence" value="ECO:0007669"/>
    <property type="project" value="InterPro"/>
</dbReference>
<keyword evidence="6" id="KW-0378">Hydrolase</keyword>
<feature type="domain" description="Glycoside hydrolase family 65 C-terminal" evidence="4">
    <location>
        <begin position="1003"/>
        <end position="1065"/>
    </location>
</feature>
<dbReference type="Pfam" id="PF03636">
    <property type="entry name" value="Glyco_hydro_65N"/>
    <property type="match status" value="1"/>
</dbReference>
<organism evidence="6 7">
    <name type="scientific">Arthrobacter psychrochitiniphilus</name>
    <dbReference type="NCBI Taxonomy" id="291045"/>
    <lineage>
        <taxon>Bacteria</taxon>
        <taxon>Bacillati</taxon>
        <taxon>Actinomycetota</taxon>
        <taxon>Actinomycetes</taxon>
        <taxon>Micrococcales</taxon>
        <taxon>Micrococcaceae</taxon>
        <taxon>Arthrobacter</taxon>
    </lineage>
</organism>
<accession>A0A2V3DP76</accession>
<evidence type="ECO:0000259" key="3">
    <source>
        <dbReference type="Pfam" id="PF03632"/>
    </source>
</evidence>
<evidence type="ECO:0000256" key="1">
    <source>
        <dbReference type="ARBA" id="ARBA00006171"/>
    </source>
</evidence>
<dbReference type="GO" id="GO:0016757">
    <property type="term" value="F:glycosyltransferase activity"/>
    <property type="evidence" value="ECO:0007669"/>
    <property type="project" value="UniProtKB-ARBA"/>
</dbReference>
<evidence type="ECO:0000313" key="7">
    <source>
        <dbReference type="Proteomes" id="UP000246303"/>
    </source>
</evidence>
<name>A0A2V3DP76_9MICC</name>
<dbReference type="SUPFAM" id="SSF48208">
    <property type="entry name" value="Six-hairpin glycosidases"/>
    <property type="match status" value="1"/>
</dbReference>
<dbReference type="Proteomes" id="UP000246303">
    <property type="component" value="Unassembled WGS sequence"/>
</dbReference>
<protein>
    <submittedName>
        <fullName evidence="6">Family 65 glycosyl hydrolase</fullName>
    </submittedName>
</protein>
<dbReference type="NCBIfam" id="TIGR01509">
    <property type="entry name" value="HAD-SF-IA-v3"/>
    <property type="match status" value="1"/>
</dbReference>
<dbReference type="InterPro" id="IPR006439">
    <property type="entry name" value="HAD-SF_hydro_IA"/>
</dbReference>
<dbReference type="InterPro" id="IPR011013">
    <property type="entry name" value="Gal_mutarotase_sf_dom"/>
</dbReference>
<dbReference type="Gene3D" id="2.60.420.10">
    <property type="entry name" value="Maltose phosphorylase, domain 3"/>
    <property type="match status" value="1"/>
</dbReference>
<keyword evidence="7" id="KW-1185">Reference proteome</keyword>
<dbReference type="OrthoDB" id="9816160at2"/>
<dbReference type="InterPro" id="IPR012341">
    <property type="entry name" value="6hp_glycosidase-like_sf"/>
</dbReference>
<proteinExistence type="inferred from homology"/>